<evidence type="ECO:0000259" key="3">
    <source>
        <dbReference type="PROSITE" id="PS50158"/>
    </source>
</evidence>
<evidence type="ECO:0000256" key="1">
    <source>
        <dbReference type="PROSITE-ProRule" id="PRU00047"/>
    </source>
</evidence>
<dbReference type="PANTHER" id="PTHR31286">
    <property type="entry name" value="GLYCINE-RICH CELL WALL STRUCTURAL PROTEIN 1.8-LIKE"/>
    <property type="match status" value="1"/>
</dbReference>
<dbReference type="InterPro" id="IPR036875">
    <property type="entry name" value="Znf_CCHC_sf"/>
</dbReference>
<dbReference type="Pfam" id="PF14392">
    <property type="entry name" value="zf-CCHC_4"/>
    <property type="match status" value="1"/>
</dbReference>
<feature type="compositionally biased region" description="Polar residues" evidence="2">
    <location>
        <begin position="249"/>
        <end position="261"/>
    </location>
</feature>
<feature type="region of interest" description="Disordered" evidence="2">
    <location>
        <begin position="249"/>
        <end position="281"/>
    </location>
</feature>
<feature type="domain" description="CCHC-type" evidence="3">
    <location>
        <begin position="205"/>
        <end position="220"/>
    </location>
</feature>
<dbReference type="SUPFAM" id="SSF57756">
    <property type="entry name" value="Retrovirus zinc finger-like domains"/>
    <property type="match status" value="1"/>
</dbReference>
<dbReference type="AlphaFoldDB" id="A0AAW2TUU9"/>
<dbReference type="InterPro" id="IPR025558">
    <property type="entry name" value="DUF4283"/>
</dbReference>
<dbReference type="PANTHER" id="PTHR31286:SF153">
    <property type="entry name" value="DUF4283 DOMAIN PROTEIN"/>
    <property type="match status" value="1"/>
</dbReference>
<dbReference type="GO" id="GO:0003676">
    <property type="term" value="F:nucleic acid binding"/>
    <property type="evidence" value="ECO:0007669"/>
    <property type="project" value="InterPro"/>
</dbReference>
<dbReference type="InterPro" id="IPR001878">
    <property type="entry name" value="Znf_CCHC"/>
</dbReference>
<reference evidence="4" key="1">
    <citation type="submission" date="2020-06" db="EMBL/GenBank/DDBJ databases">
        <authorList>
            <person name="Li T."/>
            <person name="Hu X."/>
            <person name="Zhang T."/>
            <person name="Song X."/>
            <person name="Zhang H."/>
            <person name="Dai N."/>
            <person name="Sheng W."/>
            <person name="Hou X."/>
            <person name="Wei L."/>
        </authorList>
    </citation>
    <scope>NUCLEOTIDE SEQUENCE</scope>
    <source>
        <strain evidence="4">G02</strain>
        <tissue evidence="4">Leaf</tissue>
    </source>
</reference>
<evidence type="ECO:0000313" key="4">
    <source>
        <dbReference type="EMBL" id="KAL0408317.1"/>
    </source>
</evidence>
<evidence type="ECO:0000256" key="2">
    <source>
        <dbReference type="SAM" id="MobiDB-lite"/>
    </source>
</evidence>
<dbReference type="Pfam" id="PF14111">
    <property type="entry name" value="DUF4283"/>
    <property type="match status" value="1"/>
</dbReference>
<keyword evidence="1" id="KW-0479">Metal-binding</keyword>
<dbReference type="PROSITE" id="PS50158">
    <property type="entry name" value="ZF_CCHC"/>
    <property type="match status" value="1"/>
</dbReference>
<gene>
    <name evidence="4" type="ORF">Sradi_1766100</name>
</gene>
<protein>
    <recommendedName>
        <fullName evidence="3">CCHC-type domain-containing protein</fullName>
    </recommendedName>
</protein>
<feature type="compositionally biased region" description="Low complexity" evidence="2">
    <location>
        <begin position="262"/>
        <end position="275"/>
    </location>
</feature>
<proteinExistence type="predicted"/>
<keyword evidence="1" id="KW-0862">Zinc</keyword>
<name>A0AAW2TUU9_SESRA</name>
<organism evidence="4">
    <name type="scientific">Sesamum radiatum</name>
    <name type="common">Black benniseed</name>
    <dbReference type="NCBI Taxonomy" id="300843"/>
    <lineage>
        <taxon>Eukaryota</taxon>
        <taxon>Viridiplantae</taxon>
        <taxon>Streptophyta</taxon>
        <taxon>Embryophyta</taxon>
        <taxon>Tracheophyta</taxon>
        <taxon>Spermatophyta</taxon>
        <taxon>Magnoliopsida</taxon>
        <taxon>eudicotyledons</taxon>
        <taxon>Gunneridae</taxon>
        <taxon>Pentapetalae</taxon>
        <taxon>asterids</taxon>
        <taxon>lamiids</taxon>
        <taxon>Lamiales</taxon>
        <taxon>Pedaliaceae</taxon>
        <taxon>Sesamum</taxon>
    </lineage>
</organism>
<dbReference type="GO" id="GO:0008270">
    <property type="term" value="F:zinc ion binding"/>
    <property type="evidence" value="ECO:0007669"/>
    <property type="project" value="UniProtKB-KW"/>
</dbReference>
<keyword evidence="1" id="KW-0863">Zinc-finger</keyword>
<comment type="caution">
    <text evidence="4">The sequence shown here is derived from an EMBL/GenBank/DDBJ whole genome shotgun (WGS) entry which is preliminary data.</text>
</comment>
<dbReference type="InterPro" id="IPR040256">
    <property type="entry name" value="At4g02000-like"/>
</dbReference>
<dbReference type="InterPro" id="IPR025836">
    <property type="entry name" value="Zn_knuckle_CX2CX4HX4C"/>
</dbReference>
<dbReference type="EMBL" id="JACGWJ010000007">
    <property type="protein sequence ID" value="KAL0408317.1"/>
    <property type="molecule type" value="Genomic_DNA"/>
</dbReference>
<reference evidence="4" key="2">
    <citation type="journal article" date="2024" name="Plant">
        <title>Genomic evolution and insights into agronomic trait innovations of Sesamum species.</title>
        <authorList>
            <person name="Miao H."/>
            <person name="Wang L."/>
            <person name="Qu L."/>
            <person name="Liu H."/>
            <person name="Sun Y."/>
            <person name="Le M."/>
            <person name="Wang Q."/>
            <person name="Wei S."/>
            <person name="Zheng Y."/>
            <person name="Lin W."/>
            <person name="Duan Y."/>
            <person name="Cao H."/>
            <person name="Xiong S."/>
            <person name="Wang X."/>
            <person name="Wei L."/>
            <person name="Li C."/>
            <person name="Ma Q."/>
            <person name="Ju M."/>
            <person name="Zhao R."/>
            <person name="Li G."/>
            <person name="Mu C."/>
            <person name="Tian Q."/>
            <person name="Mei H."/>
            <person name="Zhang T."/>
            <person name="Gao T."/>
            <person name="Zhang H."/>
        </authorList>
    </citation>
    <scope>NUCLEOTIDE SEQUENCE</scope>
    <source>
        <strain evidence="4">G02</strain>
    </source>
</reference>
<accession>A0AAW2TUU9</accession>
<sequence>MEIGLNLSLTEEEDAGLRIPENDWDQNKEAENLKLIVVGRLLSHRGTNFDALKNMLASLFQPVKGMVLRRITEDWFCIQFNHRLDLQRAIDCRPWTFDKNLLIIEPILQGLNPTEINLDWCPFLVYVHDLSLSQHNPAMAKHIGNHIGRYLDIEHHENGFGWSSTFKIRIALDVTRPLKRALRLRNDQGDNKLVTFTYDRLPNFCYLCGCLGHIAKFCPKRYEDDFVDPGEALSFGPWLRANNQPRFNNIIPSSHRQTQNIRSRPSFSSSEYFSESGRKIE</sequence>